<keyword evidence="2 6" id="KW-0560">Oxidoreductase</keyword>
<name>A0ABU4XGF2_9HYPH</name>
<dbReference type="Pfam" id="PF00465">
    <property type="entry name" value="Fe-ADH"/>
    <property type="match status" value="1"/>
</dbReference>
<protein>
    <submittedName>
        <fullName evidence="6">Maleylacetate reductase</fullName>
        <ecNumber evidence="6">1.3.1.32</ecNumber>
    </submittedName>
</protein>
<comment type="caution">
    <text evidence="6">The sequence shown here is derived from an EMBL/GenBank/DDBJ whole genome shotgun (WGS) entry which is preliminary data.</text>
</comment>
<organism evidence="6 7">
    <name type="scientific">Mesorhizobium dulcispinae</name>
    <dbReference type="NCBI Taxonomy" id="3072316"/>
    <lineage>
        <taxon>Bacteria</taxon>
        <taxon>Pseudomonadati</taxon>
        <taxon>Pseudomonadota</taxon>
        <taxon>Alphaproteobacteria</taxon>
        <taxon>Hyphomicrobiales</taxon>
        <taxon>Phyllobacteriaceae</taxon>
        <taxon>Mesorhizobium</taxon>
    </lineage>
</organism>
<dbReference type="InterPro" id="IPR001670">
    <property type="entry name" value="ADH_Fe/GldA"/>
</dbReference>
<evidence type="ECO:0000313" key="6">
    <source>
        <dbReference type="EMBL" id="MDX8472629.1"/>
    </source>
</evidence>
<dbReference type="GO" id="GO:0018506">
    <property type="term" value="F:maleylacetate reductase activity"/>
    <property type="evidence" value="ECO:0007669"/>
    <property type="project" value="UniProtKB-EC"/>
</dbReference>
<dbReference type="InterPro" id="IPR056798">
    <property type="entry name" value="ADH_Fe_C"/>
</dbReference>
<dbReference type="SUPFAM" id="SSF56796">
    <property type="entry name" value="Dehydroquinate synthase-like"/>
    <property type="match status" value="1"/>
</dbReference>
<keyword evidence="3" id="KW-0520">NAD</keyword>
<dbReference type="PANTHER" id="PTHR11496:SF102">
    <property type="entry name" value="ALCOHOL DEHYDROGENASE 4"/>
    <property type="match status" value="1"/>
</dbReference>
<comment type="similarity">
    <text evidence="1">Belongs to the iron-containing alcohol dehydrogenase family.</text>
</comment>
<feature type="domain" description="Fe-containing alcohol dehydrogenase-like C-terminal" evidence="5">
    <location>
        <begin position="166"/>
        <end position="346"/>
    </location>
</feature>
<dbReference type="InterPro" id="IPR039697">
    <property type="entry name" value="Alcohol_dehydrogenase_Fe"/>
</dbReference>
<dbReference type="PANTHER" id="PTHR11496">
    <property type="entry name" value="ALCOHOL DEHYDROGENASE"/>
    <property type="match status" value="1"/>
</dbReference>
<reference evidence="6 7" key="1">
    <citation type="submission" date="2023-08" db="EMBL/GenBank/DDBJ databases">
        <title>Implementing the SeqCode for naming new Mesorhizobium species isolated from Vachellia karroo root nodules.</title>
        <authorList>
            <person name="Van Lill M."/>
        </authorList>
    </citation>
    <scope>NUCLEOTIDE SEQUENCE [LARGE SCALE GENOMIC DNA]</scope>
    <source>
        <strain evidence="6 7">VK23A</strain>
    </source>
</reference>
<feature type="domain" description="Alcohol dehydrogenase iron-type/glycerol dehydrogenase GldA" evidence="4">
    <location>
        <begin position="10"/>
        <end position="152"/>
    </location>
</feature>
<dbReference type="RefSeq" id="WP_320315568.1">
    <property type="nucleotide sequence ID" value="NZ_JAVIIX010000002.1"/>
</dbReference>
<keyword evidence="7" id="KW-1185">Reference proteome</keyword>
<sequence>MEPFVYNGQPARVIFGSGTIRQLPEELDRLGLKRVVVLATPPREPEARRLAERLGDRAAGVYARATMHTPVEVTEDAVRVVQDLKADGLVAVGGGSTTGLAKAIALRTDLPQVVVPTTYAGSEMTPILGETRDGVKVTQSSPKVLPEVVIYDIDLTLSLPVAMSGASGLNAIAHAVEALYARERNPVISLMATEAIGALATALPMIAIDPGSREARGMALYGAWLCGICLGSVGMALHHKLCHTLGGSFDLPHAETHAIVLPHALAYNAPAVPDVMTRLRDVLGTDDPAMELYDLAGRVGARRALADIGMPESGIELATDRALSNPYWNPRPLERDALRGLIARAYAGERPRS</sequence>
<dbReference type="Pfam" id="PF25137">
    <property type="entry name" value="ADH_Fe_C"/>
    <property type="match status" value="1"/>
</dbReference>
<dbReference type="EMBL" id="JAVIIZ010000005">
    <property type="protein sequence ID" value="MDX8472629.1"/>
    <property type="molecule type" value="Genomic_DNA"/>
</dbReference>
<evidence type="ECO:0000259" key="4">
    <source>
        <dbReference type="Pfam" id="PF00465"/>
    </source>
</evidence>
<proteinExistence type="inferred from homology"/>
<gene>
    <name evidence="6" type="ORF">RFM27_11140</name>
</gene>
<dbReference type="EC" id="1.3.1.32" evidence="6"/>
<evidence type="ECO:0000256" key="1">
    <source>
        <dbReference type="ARBA" id="ARBA00007358"/>
    </source>
</evidence>
<dbReference type="CDD" id="cd08177">
    <property type="entry name" value="MAR"/>
    <property type="match status" value="1"/>
</dbReference>
<dbReference type="Proteomes" id="UP001271780">
    <property type="component" value="Unassembled WGS sequence"/>
</dbReference>
<dbReference type="InterPro" id="IPR034786">
    <property type="entry name" value="MAR"/>
</dbReference>
<evidence type="ECO:0000313" key="7">
    <source>
        <dbReference type="Proteomes" id="UP001271780"/>
    </source>
</evidence>
<dbReference type="Gene3D" id="1.20.1090.10">
    <property type="entry name" value="Dehydroquinate synthase-like - alpha domain"/>
    <property type="match status" value="1"/>
</dbReference>
<dbReference type="Gene3D" id="3.40.50.1970">
    <property type="match status" value="1"/>
</dbReference>
<evidence type="ECO:0000256" key="2">
    <source>
        <dbReference type="ARBA" id="ARBA00023002"/>
    </source>
</evidence>
<evidence type="ECO:0000259" key="5">
    <source>
        <dbReference type="Pfam" id="PF25137"/>
    </source>
</evidence>
<evidence type="ECO:0000256" key="3">
    <source>
        <dbReference type="ARBA" id="ARBA00023027"/>
    </source>
</evidence>
<accession>A0ABU4XGF2</accession>